<dbReference type="PANTHER" id="PTHR43271">
    <property type="entry name" value="BLL2771 PROTEIN"/>
    <property type="match status" value="1"/>
</dbReference>
<comment type="similarity">
    <text evidence="2">Belongs to the major facilitator superfamily.</text>
</comment>
<comment type="subcellular location">
    <subcellularLocation>
        <location evidence="1">Cell membrane</location>
        <topology evidence="1">Multi-pass membrane protein</topology>
    </subcellularLocation>
</comment>
<dbReference type="eggNOG" id="COG2814">
    <property type="taxonomic scope" value="Bacteria"/>
</dbReference>
<feature type="transmembrane region" description="Helical" evidence="9">
    <location>
        <begin position="329"/>
        <end position="351"/>
    </location>
</feature>
<dbReference type="Proteomes" id="UP000050867">
    <property type="component" value="Unassembled WGS sequence"/>
</dbReference>
<feature type="transmembrane region" description="Helical" evidence="9">
    <location>
        <begin position="388"/>
        <end position="411"/>
    </location>
</feature>
<dbReference type="GO" id="GO:0005886">
    <property type="term" value="C:plasma membrane"/>
    <property type="evidence" value="ECO:0007669"/>
    <property type="project" value="UniProtKB-SubCell"/>
</dbReference>
<evidence type="ECO:0000259" key="10">
    <source>
        <dbReference type="PROSITE" id="PS50850"/>
    </source>
</evidence>
<feature type="domain" description="Major facilitator superfamily (MFS) profile" evidence="10">
    <location>
        <begin position="33"/>
        <end position="415"/>
    </location>
</feature>
<dbReference type="CDD" id="cd17324">
    <property type="entry name" value="MFS_NepI_like"/>
    <property type="match status" value="1"/>
</dbReference>
<reference evidence="11 12" key="1">
    <citation type="submission" date="2015-10" db="EMBL/GenBank/DDBJ databases">
        <title>Draft genome sequence of pyrrolomycin-producing Streptomyces vitaminophilus.</title>
        <authorList>
            <person name="Graham D.E."/>
            <person name="Mahan K.M."/>
            <person name="Klingeman D.M."/>
            <person name="Hettich R.L."/>
            <person name="Parry R.J."/>
        </authorList>
    </citation>
    <scope>NUCLEOTIDE SEQUENCE [LARGE SCALE GENOMIC DNA]</scope>
    <source>
        <strain evidence="11 12">ATCC 31673</strain>
    </source>
</reference>
<feature type="transmembrane region" description="Helical" evidence="9">
    <location>
        <begin position="191"/>
        <end position="211"/>
    </location>
</feature>
<dbReference type="InterPro" id="IPR020846">
    <property type="entry name" value="MFS_dom"/>
</dbReference>
<dbReference type="InterPro" id="IPR011701">
    <property type="entry name" value="MFS"/>
</dbReference>
<feature type="transmembrane region" description="Helical" evidence="9">
    <location>
        <begin position="71"/>
        <end position="91"/>
    </location>
</feature>
<dbReference type="Gene3D" id="1.20.1250.20">
    <property type="entry name" value="MFS general substrate transporter like domains"/>
    <property type="match status" value="1"/>
</dbReference>
<dbReference type="STRING" id="76728.AQ490_09080"/>
<evidence type="ECO:0000256" key="9">
    <source>
        <dbReference type="SAM" id="Phobius"/>
    </source>
</evidence>
<keyword evidence="4" id="KW-1003">Cell membrane</keyword>
<organism evidence="11 12">
    <name type="scientific">Wenjunlia vitaminophila</name>
    <name type="common">Streptomyces vitaminophilus</name>
    <dbReference type="NCBI Taxonomy" id="76728"/>
    <lineage>
        <taxon>Bacteria</taxon>
        <taxon>Bacillati</taxon>
        <taxon>Actinomycetota</taxon>
        <taxon>Actinomycetes</taxon>
        <taxon>Kitasatosporales</taxon>
        <taxon>Streptomycetaceae</taxon>
        <taxon>Wenjunlia</taxon>
    </lineage>
</organism>
<keyword evidence="6 9" id="KW-1133">Transmembrane helix</keyword>
<evidence type="ECO:0000256" key="6">
    <source>
        <dbReference type="ARBA" id="ARBA00022989"/>
    </source>
</evidence>
<dbReference type="SUPFAM" id="SSF103473">
    <property type="entry name" value="MFS general substrate transporter"/>
    <property type="match status" value="1"/>
</dbReference>
<dbReference type="AlphaFoldDB" id="A0A0T6LLI5"/>
<feature type="transmembrane region" description="Helical" evidence="9">
    <location>
        <begin position="103"/>
        <end position="122"/>
    </location>
</feature>
<sequence length="425" mass="43095">MSTTTAAPAVRRAAAPAATPAPPKDGHLPGSRGYRRANLALFAAGVATFALVYATQALLPAISADLGVSPGRASLTVSATTTGLAVAVLPLSALSERWGRTRVMTASVFTAAVLALLVPFAPDLTSLVVLRAVQGMALAGLPATALAYLAEELHPRAITAAVGLHVAGNSVGGMSSRIITGTVCEGYGWRAAVAVVGVLSLLCAVAFRLLIPPAARFQPAPVHPRAVWDTVRGHLANPLLTRLYAIGLLLMTVFGGVYTVLGYRLLAEPFGLPESVAGLVFLVYLVGTASSAAAGRLAGRLGRRGALYTGILTAAAGLLLSVTDHLAAVLLGLVLITAGFFTAHTVASSSVSRAVVRGRAQATALYLTAYYVGNGIGGTLGASTYHAAGWSGTVAMGLTALTGAAGITLYATRRAVAAQRVARTA</sequence>
<evidence type="ECO:0000313" key="12">
    <source>
        <dbReference type="Proteomes" id="UP000050867"/>
    </source>
</evidence>
<dbReference type="EMBL" id="LLZU01000038">
    <property type="protein sequence ID" value="KRV46918.1"/>
    <property type="molecule type" value="Genomic_DNA"/>
</dbReference>
<keyword evidence="3" id="KW-0813">Transport</keyword>
<feature type="transmembrane region" description="Helical" evidence="9">
    <location>
        <begin position="363"/>
        <end position="382"/>
    </location>
</feature>
<keyword evidence="7 9" id="KW-0472">Membrane</keyword>
<feature type="transmembrane region" description="Helical" evidence="9">
    <location>
        <begin position="243"/>
        <end position="263"/>
    </location>
</feature>
<name>A0A0T6LLI5_WENVI</name>
<feature type="transmembrane region" description="Helical" evidence="9">
    <location>
        <begin position="275"/>
        <end position="294"/>
    </location>
</feature>
<dbReference type="GO" id="GO:0022857">
    <property type="term" value="F:transmembrane transporter activity"/>
    <property type="evidence" value="ECO:0007669"/>
    <property type="project" value="InterPro"/>
</dbReference>
<keyword evidence="12" id="KW-1185">Reference proteome</keyword>
<evidence type="ECO:0000256" key="1">
    <source>
        <dbReference type="ARBA" id="ARBA00004651"/>
    </source>
</evidence>
<feature type="transmembrane region" description="Helical" evidence="9">
    <location>
        <begin position="306"/>
        <end position="323"/>
    </location>
</feature>
<feature type="region of interest" description="Disordered" evidence="8">
    <location>
        <begin position="1"/>
        <end position="29"/>
    </location>
</feature>
<evidence type="ECO:0000256" key="4">
    <source>
        <dbReference type="ARBA" id="ARBA00022475"/>
    </source>
</evidence>
<comment type="caution">
    <text evidence="11">The sequence shown here is derived from an EMBL/GenBank/DDBJ whole genome shotgun (WGS) entry which is preliminary data.</text>
</comment>
<evidence type="ECO:0000313" key="11">
    <source>
        <dbReference type="EMBL" id="KRV46918.1"/>
    </source>
</evidence>
<feature type="compositionally biased region" description="Low complexity" evidence="8">
    <location>
        <begin position="1"/>
        <end position="18"/>
    </location>
</feature>
<protein>
    <recommendedName>
        <fullName evidence="10">Major facilitator superfamily (MFS) profile domain-containing protein</fullName>
    </recommendedName>
</protein>
<dbReference type="PANTHER" id="PTHR43271:SF1">
    <property type="entry name" value="INNER MEMBRANE TRANSPORT PROTEIN YNFM"/>
    <property type="match status" value="1"/>
</dbReference>
<accession>A0A0T6LLI5</accession>
<evidence type="ECO:0000256" key="7">
    <source>
        <dbReference type="ARBA" id="ARBA00023136"/>
    </source>
</evidence>
<proteinExistence type="inferred from homology"/>
<evidence type="ECO:0000256" key="5">
    <source>
        <dbReference type="ARBA" id="ARBA00022692"/>
    </source>
</evidence>
<dbReference type="PROSITE" id="PS50850">
    <property type="entry name" value="MFS"/>
    <property type="match status" value="1"/>
</dbReference>
<keyword evidence="5 9" id="KW-0812">Transmembrane</keyword>
<feature type="transmembrane region" description="Helical" evidence="9">
    <location>
        <begin position="39"/>
        <end position="59"/>
    </location>
</feature>
<evidence type="ECO:0000256" key="3">
    <source>
        <dbReference type="ARBA" id="ARBA00022448"/>
    </source>
</evidence>
<evidence type="ECO:0000256" key="8">
    <source>
        <dbReference type="SAM" id="MobiDB-lite"/>
    </source>
</evidence>
<dbReference type="Pfam" id="PF07690">
    <property type="entry name" value="MFS_1"/>
    <property type="match status" value="1"/>
</dbReference>
<dbReference type="InterPro" id="IPR036259">
    <property type="entry name" value="MFS_trans_sf"/>
</dbReference>
<evidence type="ECO:0000256" key="2">
    <source>
        <dbReference type="ARBA" id="ARBA00008335"/>
    </source>
</evidence>
<gene>
    <name evidence="11" type="ORF">AQ490_09080</name>
</gene>